<comment type="caution">
    <text evidence="2">The sequence shown here is derived from an EMBL/GenBank/DDBJ whole genome shotgun (WGS) entry which is preliminary data.</text>
</comment>
<organism evidence="2 3">
    <name type="scientific">Hibiscus sabdariffa</name>
    <name type="common">roselle</name>
    <dbReference type="NCBI Taxonomy" id="183260"/>
    <lineage>
        <taxon>Eukaryota</taxon>
        <taxon>Viridiplantae</taxon>
        <taxon>Streptophyta</taxon>
        <taxon>Embryophyta</taxon>
        <taxon>Tracheophyta</taxon>
        <taxon>Spermatophyta</taxon>
        <taxon>Magnoliopsida</taxon>
        <taxon>eudicotyledons</taxon>
        <taxon>Gunneridae</taxon>
        <taxon>Pentapetalae</taxon>
        <taxon>rosids</taxon>
        <taxon>malvids</taxon>
        <taxon>Malvales</taxon>
        <taxon>Malvaceae</taxon>
        <taxon>Malvoideae</taxon>
        <taxon>Hibiscus</taxon>
    </lineage>
</organism>
<proteinExistence type="predicted"/>
<keyword evidence="3" id="KW-1185">Reference proteome</keyword>
<name>A0ABR2TCE1_9ROSI</name>
<evidence type="ECO:0000313" key="2">
    <source>
        <dbReference type="EMBL" id="KAK9034894.1"/>
    </source>
</evidence>
<accession>A0ABR2TCE1</accession>
<evidence type="ECO:0000256" key="1">
    <source>
        <dbReference type="SAM" id="MobiDB-lite"/>
    </source>
</evidence>
<dbReference type="EMBL" id="JBBPBN010000006">
    <property type="protein sequence ID" value="KAK9034894.1"/>
    <property type="molecule type" value="Genomic_DNA"/>
</dbReference>
<dbReference type="Proteomes" id="UP001396334">
    <property type="component" value="Unassembled WGS sequence"/>
</dbReference>
<sequence length="155" mass="16021">MIGSQSTFSDLGDGMATGGYALQDSPIVTNDGWSVGQTAAHEQVLNVVPIQVVMLGAIEHEPSNVGVGDSDKLVVAEFDEWLAGRDEAAASIRHGAAGLGQYPSKHSSCGTNSTKVKQACSSPTSMPMDSKGAKAGMSSYKNSSAVVDHQPLRGK</sequence>
<feature type="compositionally biased region" description="Polar residues" evidence="1">
    <location>
        <begin position="104"/>
        <end position="127"/>
    </location>
</feature>
<protein>
    <submittedName>
        <fullName evidence="2">Uncharacterized protein</fullName>
    </submittedName>
</protein>
<reference evidence="2 3" key="1">
    <citation type="journal article" date="2024" name="G3 (Bethesda)">
        <title>Genome assembly of Hibiscus sabdariffa L. provides insights into metabolisms of medicinal natural products.</title>
        <authorList>
            <person name="Kim T."/>
        </authorList>
    </citation>
    <scope>NUCLEOTIDE SEQUENCE [LARGE SCALE GENOMIC DNA]</scope>
    <source>
        <strain evidence="2">TK-2024</strain>
        <tissue evidence="2">Old leaves</tissue>
    </source>
</reference>
<gene>
    <name evidence="2" type="ORF">V6N11_076949</name>
</gene>
<feature type="region of interest" description="Disordered" evidence="1">
    <location>
        <begin position="101"/>
        <end position="155"/>
    </location>
</feature>
<evidence type="ECO:0000313" key="3">
    <source>
        <dbReference type="Proteomes" id="UP001396334"/>
    </source>
</evidence>